<evidence type="ECO:0000313" key="2">
    <source>
        <dbReference type="EMBL" id="KAK9037517.1"/>
    </source>
</evidence>
<dbReference type="InterPro" id="IPR026960">
    <property type="entry name" value="RVT-Znf"/>
</dbReference>
<gene>
    <name evidence="2" type="ORF">V6N11_022426</name>
</gene>
<organism evidence="2 3">
    <name type="scientific">Hibiscus sabdariffa</name>
    <name type="common">roselle</name>
    <dbReference type="NCBI Taxonomy" id="183260"/>
    <lineage>
        <taxon>Eukaryota</taxon>
        <taxon>Viridiplantae</taxon>
        <taxon>Streptophyta</taxon>
        <taxon>Embryophyta</taxon>
        <taxon>Tracheophyta</taxon>
        <taxon>Spermatophyta</taxon>
        <taxon>Magnoliopsida</taxon>
        <taxon>eudicotyledons</taxon>
        <taxon>Gunneridae</taxon>
        <taxon>Pentapetalae</taxon>
        <taxon>rosids</taxon>
        <taxon>malvids</taxon>
        <taxon>Malvales</taxon>
        <taxon>Malvaceae</taxon>
        <taxon>Malvoideae</taxon>
        <taxon>Hibiscus</taxon>
    </lineage>
</organism>
<protein>
    <recommendedName>
        <fullName evidence="1">Reverse transcriptase zinc-binding domain-containing protein</fullName>
    </recommendedName>
</protein>
<proteinExistence type="predicted"/>
<comment type="caution">
    <text evidence="2">The sequence shown here is derived from an EMBL/GenBank/DDBJ whole genome shotgun (WGS) entry which is preliminary data.</text>
</comment>
<accession>A0ABR2TJH5</accession>
<dbReference type="Pfam" id="PF13966">
    <property type="entry name" value="zf-RVT"/>
    <property type="match status" value="1"/>
</dbReference>
<keyword evidence="3" id="KW-1185">Reference proteome</keyword>
<feature type="domain" description="Reverse transcriptase zinc-binding" evidence="1">
    <location>
        <begin position="139"/>
        <end position="234"/>
    </location>
</feature>
<evidence type="ECO:0000313" key="3">
    <source>
        <dbReference type="Proteomes" id="UP001396334"/>
    </source>
</evidence>
<dbReference type="EMBL" id="JBBPBN010000005">
    <property type="protein sequence ID" value="KAK9037517.1"/>
    <property type="molecule type" value="Genomic_DNA"/>
</dbReference>
<evidence type="ECO:0000259" key="1">
    <source>
        <dbReference type="Pfam" id="PF13966"/>
    </source>
</evidence>
<reference evidence="2 3" key="1">
    <citation type="journal article" date="2024" name="G3 (Bethesda)">
        <title>Genome assembly of Hibiscus sabdariffa L. provides insights into metabolisms of medicinal natural products.</title>
        <authorList>
            <person name="Kim T."/>
        </authorList>
    </citation>
    <scope>NUCLEOTIDE SEQUENCE [LARGE SCALE GENOMIC DNA]</scope>
    <source>
        <strain evidence="2">TK-2024</strain>
        <tissue evidence="2">Old leaves</tissue>
    </source>
</reference>
<name>A0ABR2TJH5_9ROSI</name>
<dbReference type="Proteomes" id="UP001396334">
    <property type="component" value="Unassembled WGS sequence"/>
</dbReference>
<sequence length="241" mass="27443">MKGGNFTWSNHRSEDNAILEKLGRTIVSSEWNSLFPKSVGFIDIAMASDHTPLVLLLQGLNKDNWIPKISYHKVASPKPGWSRDITVSHLLKDNSRTWDHQKIERLFTQTEMEAILAIPIEGPTVCDTLILTGTKNGEYSVKSGYHLLSNSLLSEDKSSESHDLSQNQQLWGSIWSLNVPPKVRKFLWKLCHNILPTKGNLHDRFHGTFYASSMCPRCGIDKETVEHLFFFLPFCTNHLHC</sequence>